<protein>
    <submittedName>
        <fullName evidence="2">Uncharacterized protein</fullName>
    </submittedName>
</protein>
<comment type="caution">
    <text evidence="2">The sequence shown here is derived from an EMBL/GenBank/DDBJ whole genome shotgun (WGS) entry which is preliminary data.</text>
</comment>
<dbReference type="Proteomes" id="UP001230268">
    <property type="component" value="Unassembled WGS sequence"/>
</dbReference>
<proteinExistence type="predicted"/>
<keyword evidence="3" id="KW-1185">Reference proteome</keyword>
<evidence type="ECO:0000313" key="2">
    <source>
        <dbReference type="EMBL" id="KAK1444965.1"/>
    </source>
</evidence>
<accession>A0AAD8PGT3</accession>
<evidence type="ECO:0000313" key="3">
    <source>
        <dbReference type="Proteomes" id="UP001230268"/>
    </source>
</evidence>
<keyword evidence="1" id="KW-1133">Transmembrane helix</keyword>
<evidence type="ECO:0000256" key="1">
    <source>
        <dbReference type="SAM" id="Phobius"/>
    </source>
</evidence>
<gene>
    <name evidence="2" type="ORF">BgAZ_108710</name>
</gene>
<dbReference type="EMBL" id="JAVEPI010000001">
    <property type="protein sequence ID" value="KAK1444965.1"/>
    <property type="molecule type" value="Genomic_DNA"/>
</dbReference>
<feature type="transmembrane region" description="Helical" evidence="1">
    <location>
        <begin position="79"/>
        <end position="98"/>
    </location>
</feature>
<feature type="transmembrane region" description="Helical" evidence="1">
    <location>
        <begin position="26"/>
        <end position="47"/>
    </location>
</feature>
<sequence length="114" mass="13232">MSHFNTTRQPEKRGQEVICAVDFTRFLDAACMTVFSILVSCAFLFMLGETLRMINRTSLAHKEYIKRFLNRMFPFRNSFDFNLTHALLFTLCMLLLSFRAELPPPQNATGTKNQ</sequence>
<keyword evidence="1" id="KW-0812">Transmembrane</keyword>
<organism evidence="2 3">
    <name type="scientific">Babesia gibsoni</name>
    <dbReference type="NCBI Taxonomy" id="33632"/>
    <lineage>
        <taxon>Eukaryota</taxon>
        <taxon>Sar</taxon>
        <taxon>Alveolata</taxon>
        <taxon>Apicomplexa</taxon>
        <taxon>Aconoidasida</taxon>
        <taxon>Piroplasmida</taxon>
        <taxon>Babesiidae</taxon>
        <taxon>Babesia</taxon>
    </lineage>
</organism>
<name>A0AAD8PGT3_BABGI</name>
<keyword evidence="1" id="KW-0472">Membrane</keyword>
<reference evidence="2" key="1">
    <citation type="submission" date="2023-08" db="EMBL/GenBank/DDBJ databases">
        <title>Draft sequence of the Babesia gibsoni genome.</title>
        <authorList>
            <person name="Yamagishi J.Y."/>
            <person name="Xuan X.X."/>
        </authorList>
    </citation>
    <scope>NUCLEOTIDE SEQUENCE</scope>
    <source>
        <strain evidence="2">Azabu</strain>
    </source>
</reference>
<dbReference type="AlphaFoldDB" id="A0AAD8PGT3"/>